<dbReference type="EC" id="2.3.2.31" evidence="2"/>
<dbReference type="SUPFAM" id="SSF57850">
    <property type="entry name" value="RING/U-box"/>
    <property type="match status" value="2"/>
</dbReference>
<keyword evidence="7" id="KW-0833">Ubl conjugation pathway</keyword>
<evidence type="ECO:0000313" key="11">
    <source>
        <dbReference type="Proteomes" id="UP001194746"/>
    </source>
</evidence>
<evidence type="ECO:0000256" key="5">
    <source>
        <dbReference type="ARBA" id="ARBA00022737"/>
    </source>
</evidence>
<dbReference type="PROSITE" id="PS51873">
    <property type="entry name" value="TRIAD"/>
    <property type="match status" value="1"/>
</dbReference>
<organism evidence="10 11">
    <name type="scientific">Aspergillus nanangensis</name>
    <dbReference type="NCBI Taxonomy" id="2582783"/>
    <lineage>
        <taxon>Eukaryota</taxon>
        <taxon>Fungi</taxon>
        <taxon>Dikarya</taxon>
        <taxon>Ascomycota</taxon>
        <taxon>Pezizomycotina</taxon>
        <taxon>Eurotiomycetes</taxon>
        <taxon>Eurotiomycetidae</taxon>
        <taxon>Eurotiales</taxon>
        <taxon>Aspergillaceae</taxon>
        <taxon>Aspergillus</taxon>
        <taxon>Aspergillus subgen. Circumdati</taxon>
    </lineage>
</organism>
<evidence type="ECO:0000256" key="6">
    <source>
        <dbReference type="ARBA" id="ARBA00022771"/>
    </source>
</evidence>
<evidence type="ECO:0000256" key="8">
    <source>
        <dbReference type="ARBA" id="ARBA00022833"/>
    </source>
</evidence>
<dbReference type="CDD" id="cd22584">
    <property type="entry name" value="Rcat_RBR_unk"/>
    <property type="match status" value="1"/>
</dbReference>
<dbReference type="InterPro" id="IPR031127">
    <property type="entry name" value="E3_UB_ligase_RBR"/>
</dbReference>
<sequence>MEYDQDRELALTLLLENLDELADSQRGKQKSGRPTDLELSIIATKEELLAAYSFDRDRVLARSTATAIATDQNILIALAHNERVAEQDRHYAMSLSGNANASVAPDQAESLLFNIADDNAISSVMGDLMDRVNSDSGEGSSHTFQDFPISGLTVKCASCLEAFDADDCLTTSCVHSYCRDCTRQIFLGATKDEELYPPRCCGRIIPPGIAIRILDYSELRAFCERGMEYAAKDRLYCSSPTCSKFIPPFAINGELGTCHACEQQTHLPCRARAPPHVDCPLDAQLQEVLALAEVEGWRRCPHCRTMVELQHGCNHITCRCGREFCYVCGLVWKTCRCPVWHENRLIQMANQAVADEVPQHADEAVRQNAFNRIVENLQRHDDVGCQHHVSTQWVWRNSGSLECDICDDVLPEYIFMCTNCRMRACNRCRRHRLR</sequence>
<keyword evidence="5" id="KW-0677">Repeat</keyword>
<dbReference type="EMBL" id="VCAU01000045">
    <property type="protein sequence ID" value="KAF9888593.1"/>
    <property type="molecule type" value="Genomic_DNA"/>
</dbReference>
<dbReference type="Gene3D" id="1.20.120.1750">
    <property type="match status" value="1"/>
</dbReference>
<reference evidence="10" key="2">
    <citation type="submission" date="2020-02" db="EMBL/GenBank/DDBJ databases">
        <authorList>
            <person name="Gilchrist C.L.M."/>
            <person name="Chooi Y.-H."/>
        </authorList>
    </citation>
    <scope>NUCLEOTIDE SEQUENCE</scope>
    <source>
        <strain evidence="10">MST-FP2251</strain>
    </source>
</reference>
<evidence type="ECO:0000256" key="1">
    <source>
        <dbReference type="ARBA" id="ARBA00001798"/>
    </source>
</evidence>
<evidence type="ECO:0000256" key="3">
    <source>
        <dbReference type="ARBA" id="ARBA00022679"/>
    </source>
</evidence>
<dbReference type="InterPro" id="IPR044066">
    <property type="entry name" value="TRIAD_supradom"/>
</dbReference>
<evidence type="ECO:0000256" key="4">
    <source>
        <dbReference type="ARBA" id="ARBA00022723"/>
    </source>
</evidence>
<dbReference type="GO" id="GO:0008270">
    <property type="term" value="F:zinc ion binding"/>
    <property type="evidence" value="ECO:0007669"/>
    <property type="project" value="UniProtKB-KW"/>
</dbReference>
<proteinExistence type="predicted"/>
<dbReference type="AlphaFoldDB" id="A0AAD4CLS6"/>
<gene>
    <name evidence="10" type="ORF">FE257_008525</name>
</gene>
<evidence type="ECO:0000256" key="7">
    <source>
        <dbReference type="ARBA" id="ARBA00022786"/>
    </source>
</evidence>
<evidence type="ECO:0000256" key="2">
    <source>
        <dbReference type="ARBA" id="ARBA00012251"/>
    </source>
</evidence>
<keyword evidence="6" id="KW-0863">Zinc-finger</keyword>
<name>A0AAD4CLS6_ASPNN</name>
<keyword evidence="8" id="KW-0862">Zinc</keyword>
<keyword evidence="11" id="KW-1185">Reference proteome</keyword>
<dbReference type="PANTHER" id="PTHR11685">
    <property type="entry name" value="RBR FAMILY RING FINGER AND IBR DOMAIN-CONTAINING"/>
    <property type="match status" value="1"/>
</dbReference>
<evidence type="ECO:0000259" key="9">
    <source>
        <dbReference type="PROSITE" id="PS51873"/>
    </source>
</evidence>
<dbReference type="Pfam" id="PF01485">
    <property type="entry name" value="IBR"/>
    <property type="match status" value="1"/>
</dbReference>
<comment type="catalytic activity">
    <reaction evidence="1">
        <text>[E2 ubiquitin-conjugating enzyme]-S-ubiquitinyl-L-cysteine + [acceptor protein]-L-lysine = [E2 ubiquitin-conjugating enzyme]-L-cysteine + [acceptor protein]-N(6)-ubiquitinyl-L-lysine.</text>
        <dbReference type="EC" id="2.3.2.31"/>
    </reaction>
</comment>
<dbReference type="GO" id="GO:0016567">
    <property type="term" value="P:protein ubiquitination"/>
    <property type="evidence" value="ECO:0007669"/>
    <property type="project" value="InterPro"/>
</dbReference>
<keyword evidence="4" id="KW-0479">Metal-binding</keyword>
<evidence type="ECO:0000313" key="10">
    <source>
        <dbReference type="EMBL" id="KAF9888593.1"/>
    </source>
</evidence>
<feature type="domain" description="RING-type" evidence="9">
    <location>
        <begin position="152"/>
        <end position="346"/>
    </location>
</feature>
<reference evidence="10" key="1">
    <citation type="journal article" date="2019" name="Beilstein J. Org. Chem.">
        <title>Nanangenines: drimane sesquiterpenoids as the dominant metabolite cohort of a novel Australian fungus, Aspergillus nanangensis.</title>
        <authorList>
            <person name="Lacey H.J."/>
            <person name="Gilchrist C.L.M."/>
            <person name="Crombie A."/>
            <person name="Kalaitzis J.A."/>
            <person name="Vuong D."/>
            <person name="Rutledge P.J."/>
            <person name="Turner P."/>
            <person name="Pitt J.I."/>
            <person name="Lacey E."/>
            <person name="Chooi Y.H."/>
            <person name="Piggott A.M."/>
        </authorList>
    </citation>
    <scope>NUCLEOTIDE SEQUENCE</scope>
    <source>
        <strain evidence="10">MST-FP2251</strain>
    </source>
</reference>
<dbReference type="GO" id="GO:0061630">
    <property type="term" value="F:ubiquitin protein ligase activity"/>
    <property type="evidence" value="ECO:0007669"/>
    <property type="project" value="UniProtKB-EC"/>
</dbReference>
<keyword evidence="3" id="KW-0808">Transferase</keyword>
<comment type="caution">
    <text evidence="10">The sequence shown here is derived from an EMBL/GenBank/DDBJ whole genome shotgun (WGS) entry which is preliminary data.</text>
</comment>
<protein>
    <recommendedName>
        <fullName evidence="2">RBR-type E3 ubiquitin transferase</fullName>
        <ecNumber evidence="2">2.3.2.31</ecNumber>
    </recommendedName>
</protein>
<accession>A0AAD4CLS6</accession>
<dbReference type="Proteomes" id="UP001194746">
    <property type="component" value="Unassembled WGS sequence"/>
</dbReference>
<dbReference type="InterPro" id="IPR002867">
    <property type="entry name" value="IBR_dom"/>
</dbReference>